<dbReference type="KEGG" id="pkb:B4V02_03985"/>
<keyword evidence="2" id="KW-1185">Reference proteome</keyword>
<name>A0A222WHR1_9BACL</name>
<dbReference type="EMBL" id="CP020028">
    <property type="protein sequence ID" value="ASR45917.1"/>
    <property type="molecule type" value="Genomic_DNA"/>
</dbReference>
<evidence type="ECO:0000313" key="2">
    <source>
        <dbReference type="Proteomes" id="UP000214666"/>
    </source>
</evidence>
<proteinExistence type="predicted"/>
<organism evidence="1 2">
    <name type="scientific">Paenibacillus kribbensis</name>
    <dbReference type="NCBI Taxonomy" id="172713"/>
    <lineage>
        <taxon>Bacteria</taxon>
        <taxon>Bacillati</taxon>
        <taxon>Bacillota</taxon>
        <taxon>Bacilli</taxon>
        <taxon>Bacillales</taxon>
        <taxon>Paenibacillaceae</taxon>
        <taxon>Paenibacillus</taxon>
    </lineage>
</organism>
<dbReference type="AlphaFoldDB" id="A0A222WHR1"/>
<dbReference type="Proteomes" id="UP000214666">
    <property type="component" value="Chromosome"/>
</dbReference>
<evidence type="ECO:0000313" key="1">
    <source>
        <dbReference type="EMBL" id="ASR45917.1"/>
    </source>
</evidence>
<reference evidence="1 2" key="1">
    <citation type="submission" date="2017-03" db="EMBL/GenBank/DDBJ databases">
        <title>Complete genome sequence of Paenibacillus Kribbensis producing bioflocculants.</title>
        <authorList>
            <person name="Lee H.-G."/>
            <person name="Oh H.-M."/>
        </authorList>
    </citation>
    <scope>NUCLEOTIDE SEQUENCE [LARGE SCALE GENOMIC DNA]</scope>
    <source>
        <strain evidence="1 2">AM49</strain>
    </source>
</reference>
<accession>A0A222WHR1</accession>
<dbReference type="OrthoDB" id="2663996at2"/>
<gene>
    <name evidence="1" type="ORF">B4V02_03985</name>
</gene>
<dbReference type="STRING" id="172713.GCA_001705305_05583"/>
<sequence length="483" mass="52585">MEAKLMHIFTGLWDSKNSGDREDPEPGREAAAAQRLAIESVLAGRNEVSASQQEDPLGWLIGIVEQGKISQEEALLAVTPELLGEITLNKGNTDSRKAIDTLLKWSDEYRHTPIRIYGDAPENVNRLSTMPASIPDIESFDGYSLLHGPLSQTSSRVGELCYAYLDAAESGQMNPVPNGKPNPIPIPGSCASDTYKTFNKASGLPGLCEHLSRRIIGLLETEYEGLFESLNGSPLSIALIEQNNAVGIGSLQDMQLEALLRAALRSVRQGGEPRLEILVRNPADVSQFRVTRDWIDGVAEQTLCGRLRCIPYRVGVLLTVDVSMKPDESQPRNGHSGEHASANHMPEVNAQQIKQASQAADMTRFADMMILEVTPIVSANSEAEERLNSACANDRRNSAAALNGITEAIRCVKPELPIWLALAEIYPFLDGAAIWENELTGIICPNEAVPAARIGTARCGILQCSEQQHSSDALHKHAQQFPL</sequence>
<protein>
    <submittedName>
        <fullName evidence="1">PEP-utilizing protein</fullName>
    </submittedName>
</protein>
<dbReference type="RefSeq" id="WP_094153825.1">
    <property type="nucleotide sequence ID" value="NZ_CP020028.1"/>
</dbReference>